<dbReference type="AlphaFoldDB" id="A0AA41X1J6"/>
<keyword evidence="1" id="KW-0472">Membrane</keyword>
<dbReference type="RefSeq" id="WP_254756709.1">
    <property type="nucleotide sequence ID" value="NZ_JANCLT010000001.1"/>
</dbReference>
<reference evidence="2" key="1">
    <citation type="submission" date="2022-07" db="EMBL/GenBank/DDBJ databases">
        <authorList>
            <person name="Li W.-J."/>
            <person name="Deng Q.-Q."/>
        </authorList>
    </citation>
    <scope>NUCLEOTIDE SEQUENCE</scope>
    <source>
        <strain evidence="2">SYSU M60031</strain>
    </source>
</reference>
<sequence>MKTARELQQKHADYVRFGQVLLAVGAFLMIGLLLPNHDKQALQIYAMMVAITGFLGASFFFFRRAKLAQQQAEEIEYEQG</sequence>
<dbReference type="EMBL" id="JANCLT010000001">
    <property type="protein sequence ID" value="MCP8967251.1"/>
    <property type="molecule type" value="Genomic_DNA"/>
</dbReference>
<keyword evidence="3" id="KW-1185">Reference proteome</keyword>
<name>A0AA41X1J6_9BACI</name>
<organism evidence="2 3">
    <name type="scientific">Ectobacillus ponti</name>
    <dbReference type="NCBI Taxonomy" id="2961894"/>
    <lineage>
        <taxon>Bacteria</taxon>
        <taxon>Bacillati</taxon>
        <taxon>Bacillota</taxon>
        <taxon>Bacilli</taxon>
        <taxon>Bacillales</taxon>
        <taxon>Bacillaceae</taxon>
        <taxon>Ectobacillus</taxon>
    </lineage>
</organism>
<dbReference type="InterPro" id="IPR025418">
    <property type="entry name" value="YrhC-like"/>
</dbReference>
<gene>
    <name evidence="2" type="ORF">NK662_01690</name>
</gene>
<evidence type="ECO:0000313" key="2">
    <source>
        <dbReference type="EMBL" id="MCP8967251.1"/>
    </source>
</evidence>
<keyword evidence="1" id="KW-0812">Transmembrane</keyword>
<feature type="transmembrane region" description="Helical" evidence="1">
    <location>
        <begin position="42"/>
        <end position="62"/>
    </location>
</feature>
<dbReference type="Proteomes" id="UP001156102">
    <property type="component" value="Unassembled WGS sequence"/>
</dbReference>
<feature type="transmembrane region" description="Helical" evidence="1">
    <location>
        <begin position="20"/>
        <end position="36"/>
    </location>
</feature>
<evidence type="ECO:0000313" key="3">
    <source>
        <dbReference type="Proteomes" id="UP001156102"/>
    </source>
</evidence>
<proteinExistence type="predicted"/>
<evidence type="ECO:0000256" key="1">
    <source>
        <dbReference type="SAM" id="Phobius"/>
    </source>
</evidence>
<keyword evidence="1" id="KW-1133">Transmembrane helix</keyword>
<protein>
    <submittedName>
        <fullName evidence="2">YrhC family protein</fullName>
    </submittedName>
</protein>
<accession>A0AA41X1J6</accession>
<comment type="caution">
    <text evidence="2">The sequence shown here is derived from an EMBL/GenBank/DDBJ whole genome shotgun (WGS) entry which is preliminary data.</text>
</comment>
<dbReference type="Pfam" id="PF14143">
    <property type="entry name" value="YrhC"/>
    <property type="match status" value="1"/>
</dbReference>